<accession>A0ACB9DK39</accession>
<keyword evidence="2" id="KW-1185">Reference proteome</keyword>
<protein>
    <submittedName>
        <fullName evidence="1">Uncharacterized protein</fullName>
    </submittedName>
</protein>
<evidence type="ECO:0000313" key="1">
    <source>
        <dbReference type="EMBL" id="KAI3747023.1"/>
    </source>
</evidence>
<dbReference type="Proteomes" id="UP001055879">
    <property type="component" value="Linkage Group LG03"/>
</dbReference>
<comment type="caution">
    <text evidence="1">The sequence shown here is derived from an EMBL/GenBank/DDBJ whole genome shotgun (WGS) entry which is preliminary data.</text>
</comment>
<evidence type="ECO:0000313" key="2">
    <source>
        <dbReference type="Proteomes" id="UP001055879"/>
    </source>
</evidence>
<proteinExistence type="predicted"/>
<organism evidence="1 2">
    <name type="scientific">Arctium lappa</name>
    <name type="common">Greater burdock</name>
    <name type="synonym">Lappa major</name>
    <dbReference type="NCBI Taxonomy" id="4217"/>
    <lineage>
        <taxon>Eukaryota</taxon>
        <taxon>Viridiplantae</taxon>
        <taxon>Streptophyta</taxon>
        <taxon>Embryophyta</taxon>
        <taxon>Tracheophyta</taxon>
        <taxon>Spermatophyta</taxon>
        <taxon>Magnoliopsida</taxon>
        <taxon>eudicotyledons</taxon>
        <taxon>Gunneridae</taxon>
        <taxon>Pentapetalae</taxon>
        <taxon>asterids</taxon>
        <taxon>campanulids</taxon>
        <taxon>Asterales</taxon>
        <taxon>Asteraceae</taxon>
        <taxon>Carduoideae</taxon>
        <taxon>Cardueae</taxon>
        <taxon>Arctiinae</taxon>
        <taxon>Arctium</taxon>
    </lineage>
</organism>
<name>A0ACB9DK39_ARCLA</name>
<reference evidence="2" key="1">
    <citation type="journal article" date="2022" name="Mol. Ecol. Resour.">
        <title>The genomes of chicory, endive, great burdock and yacon provide insights into Asteraceae palaeo-polyploidization history and plant inulin production.</title>
        <authorList>
            <person name="Fan W."/>
            <person name="Wang S."/>
            <person name="Wang H."/>
            <person name="Wang A."/>
            <person name="Jiang F."/>
            <person name="Liu H."/>
            <person name="Zhao H."/>
            <person name="Xu D."/>
            <person name="Zhang Y."/>
        </authorList>
    </citation>
    <scope>NUCLEOTIDE SEQUENCE [LARGE SCALE GENOMIC DNA]</scope>
    <source>
        <strain evidence="2">cv. Niubang</strain>
    </source>
</reference>
<gene>
    <name evidence="1" type="ORF">L6452_09465</name>
</gene>
<reference evidence="1 2" key="2">
    <citation type="journal article" date="2022" name="Mol. Ecol. Resour.">
        <title>The genomes of chicory, endive, great burdock and yacon provide insights into Asteraceae paleo-polyploidization history and plant inulin production.</title>
        <authorList>
            <person name="Fan W."/>
            <person name="Wang S."/>
            <person name="Wang H."/>
            <person name="Wang A."/>
            <person name="Jiang F."/>
            <person name="Liu H."/>
            <person name="Zhao H."/>
            <person name="Xu D."/>
            <person name="Zhang Y."/>
        </authorList>
    </citation>
    <scope>NUCLEOTIDE SEQUENCE [LARGE SCALE GENOMIC DNA]</scope>
    <source>
        <strain evidence="2">cv. Niubang</strain>
    </source>
</reference>
<dbReference type="EMBL" id="CM042049">
    <property type="protein sequence ID" value="KAI3747023.1"/>
    <property type="molecule type" value="Genomic_DNA"/>
</dbReference>
<sequence>MISSLLRYEGVLTSSKSSRRSLKSSVANDLSLEYEGVLTSSGAEDLKVFGSLCLRISFKHIVLSDKVYCQHFKTKSLQDKSGGSVYTTKEDETGSSLKP</sequence>